<dbReference type="EMBL" id="ML212697">
    <property type="protein sequence ID" value="TFK78220.1"/>
    <property type="molecule type" value="Genomic_DNA"/>
</dbReference>
<evidence type="ECO:0000313" key="2">
    <source>
        <dbReference type="Proteomes" id="UP000308197"/>
    </source>
</evidence>
<gene>
    <name evidence="1" type="ORF">K466DRAFT_607193</name>
</gene>
<evidence type="ECO:0000313" key="1">
    <source>
        <dbReference type="EMBL" id="TFK78220.1"/>
    </source>
</evidence>
<sequence>MAKRSSHDSRKMFLPNLALLECYKMDERGRQRLLSALGPSLHELRIKFPDDPPAERIEHPRVEQEAPSLALNLRSFPCLDSLVCLIAPFPQPDQTLESLRDTLLSWMASSDDVLGDLSPTQRYLYLVPASRSEFKREEFVALLRPIGPVVEAVLCRKGTAEGDLQDQTSGDTDDRLEVNPCRAGLVVQDLGDRLEWKNWWWNAVAECFPTLTRWDRLYVYPTHIEYPEYQWQDHDLTPQDYADRLKAIADLAEARRRRRRSTRDVVKKFVASRGILLHVRQKRKRYYQPTCLRRTRSRRSSSRRGRTRNTFKTRIYSVSTFNVL</sequence>
<keyword evidence="2" id="KW-1185">Reference proteome</keyword>
<protein>
    <submittedName>
        <fullName evidence="1">Uncharacterized protein</fullName>
    </submittedName>
</protein>
<dbReference type="InParanoid" id="A0A5C3NQI2"/>
<dbReference type="Proteomes" id="UP000308197">
    <property type="component" value="Unassembled WGS sequence"/>
</dbReference>
<reference evidence="1 2" key="1">
    <citation type="journal article" date="2019" name="Nat. Ecol. Evol.">
        <title>Megaphylogeny resolves global patterns of mushroom evolution.</title>
        <authorList>
            <person name="Varga T."/>
            <person name="Krizsan K."/>
            <person name="Foldi C."/>
            <person name="Dima B."/>
            <person name="Sanchez-Garcia M."/>
            <person name="Sanchez-Ramirez S."/>
            <person name="Szollosi G.J."/>
            <person name="Szarkandi J.G."/>
            <person name="Papp V."/>
            <person name="Albert L."/>
            <person name="Andreopoulos W."/>
            <person name="Angelini C."/>
            <person name="Antonin V."/>
            <person name="Barry K.W."/>
            <person name="Bougher N.L."/>
            <person name="Buchanan P."/>
            <person name="Buyck B."/>
            <person name="Bense V."/>
            <person name="Catcheside P."/>
            <person name="Chovatia M."/>
            <person name="Cooper J."/>
            <person name="Damon W."/>
            <person name="Desjardin D."/>
            <person name="Finy P."/>
            <person name="Geml J."/>
            <person name="Haridas S."/>
            <person name="Hughes K."/>
            <person name="Justo A."/>
            <person name="Karasinski D."/>
            <person name="Kautmanova I."/>
            <person name="Kiss B."/>
            <person name="Kocsube S."/>
            <person name="Kotiranta H."/>
            <person name="LaButti K.M."/>
            <person name="Lechner B.E."/>
            <person name="Liimatainen K."/>
            <person name="Lipzen A."/>
            <person name="Lukacs Z."/>
            <person name="Mihaltcheva S."/>
            <person name="Morgado L.N."/>
            <person name="Niskanen T."/>
            <person name="Noordeloos M.E."/>
            <person name="Ohm R.A."/>
            <person name="Ortiz-Santana B."/>
            <person name="Ovrebo C."/>
            <person name="Racz N."/>
            <person name="Riley R."/>
            <person name="Savchenko A."/>
            <person name="Shiryaev A."/>
            <person name="Soop K."/>
            <person name="Spirin V."/>
            <person name="Szebenyi C."/>
            <person name="Tomsovsky M."/>
            <person name="Tulloss R.E."/>
            <person name="Uehling J."/>
            <person name="Grigoriev I.V."/>
            <person name="Vagvolgyi C."/>
            <person name="Papp T."/>
            <person name="Martin F.M."/>
            <person name="Miettinen O."/>
            <person name="Hibbett D.S."/>
            <person name="Nagy L.G."/>
        </authorList>
    </citation>
    <scope>NUCLEOTIDE SEQUENCE [LARGE SCALE GENOMIC DNA]</scope>
    <source>
        <strain evidence="1 2">HHB13444</strain>
    </source>
</reference>
<accession>A0A5C3NQI2</accession>
<dbReference type="AlphaFoldDB" id="A0A5C3NQI2"/>
<organism evidence="1 2">
    <name type="scientific">Polyporus arcularius HHB13444</name>
    <dbReference type="NCBI Taxonomy" id="1314778"/>
    <lineage>
        <taxon>Eukaryota</taxon>
        <taxon>Fungi</taxon>
        <taxon>Dikarya</taxon>
        <taxon>Basidiomycota</taxon>
        <taxon>Agaricomycotina</taxon>
        <taxon>Agaricomycetes</taxon>
        <taxon>Polyporales</taxon>
        <taxon>Polyporaceae</taxon>
        <taxon>Polyporus</taxon>
    </lineage>
</organism>
<name>A0A5C3NQI2_9APHY</name>
<proteinExistence type="predicted"/>